<evidence type="ECO:0000313" key="2">
    <source>
        <dbReference type="EMBL" id="MED6293488.1"/>
    </source>
</evidence>
<sequence>MRTESEPVEALTFKMLEELPKLGDADTMETAEEIRAASSHDNEKLYKSKPPKGHQKPELVAIIHQRTPPDEDRNAAKAAPLVKDSQQLDFTAYLRFDESGMVLPHSILGSLEDFQSYLEAKGENNVT</sequence>
<evidence type="ECO:0000313" key="3">
    <source>
        <dbReference type="Proteomes" id="UP001352852"/>
    </source>
</evidence>
<protein>
    <submittedName>
        <fullName evidence="2">Uncharacterized protein</fullName>
    </submittedName>
</protein>
<organism evidence="2 3">
    <name type="scientific">Characodon lateralis</name>
    <dbReference type="NCBI Taxonomy" id="208331"/>
    <lineage>
        <taxon>Eukaryota</taxon>
        <taxon>Metazoa</taxon>
        <taxon>Chordata</taxon>
        <taxon>Craniata</taxon>
        <taxon>Vertebrata</taxon>
        <taxon>Euteleostomi</taxon>
        <taxon>Actinopterygii</taxon>
        <taxon>Neopterygii</taxon>
        <taxon>Teleostei</taxon>
        <taxon>Neoteleostei</taxon>
        <taxon>Acanthomorphata</taxon>
        <taxon>Ovalentaria</taxon>
        <taxon>Atherinomorphae</taxon>
        <taxon>Cyprinodontiformes</taxon>
        <taxon>Goodeidae</taxon>
        <taxon>Characodon</taxon>
    </lineage>
</organism>
<comment type="caution">
    <text evidence="2">The sequence shown here is derived from an EMBL/GenBank/DDBJ whole genome shotgun (WGS) entry which is preliminary data.</text>
</comment>
<accession>A0ABU7F4B8</accession>
<dbReference type="Proteomes" id="UP001352852">
    <property type="component" value="Unassembled WGS sequence"/>
</dbReference>
<feature type="compositionally biased region" description="Basic and acidic residues" evidence="1">
    <location>
        <begin position="35"/>
        <end position="46"/>
    </location>
</feature>
<evidence type="ECO:0000256" key="1">
    <source>
        <dbReference type="SAM" id="MobiDB-lite"/>
    </source>
</evidence>
<feature type="region of interest" description="Disordered" evidence="1">
    <location>
        <begin position="35"/>
        <end position="57"/>
    </location>
</feature>
<name>A0ABU7F4B8_9TELE</name>
<dbReference type="EMBL" id="JAHUTJ010074502">
    <property type="protein sequence ID" value="MED6293488.1"/>
    <property type="molecule type" value="Genomic_DNA"/>
</dbReference>
<keyword evidence="3" id="KW-1185">Reference proteome</keyword>
<proteinExistence type="predicted"/>
<gene>
    <name evidence="2" type="ORF">CHARACLAT_011105</name>
</gene>
<reference evidence="2 3" key="1">
    <citation type="submission" date="2021-06" db="EMBL/GenBank/DDBJ databases">
        <authorList>
            <person name="Palmer J.M."/>
        </authorList>
    </citation>
    <scope>NUCLEOTIDE SEQUENCE [LARGE SCALE GENOMIC DNA]</scope>
    <source>
        <strain evidence="2 3">CL_MEX2019</strain>
        <tissue evidence="2">Muscle</tissue>
    </source>
</reference>